<protein>
    <recommendedName>
        <fullName evidence="4">Glycosyltransferase RgtA/B/C/D-like domain-containing protein</fullName>
    </recommendedName>
</protein>
<keyword evidence="1" id="KW-0472">Membrane</keyword>
<gene>
    <name evidence="2" type="ORF">UU56_C0004G0058</name>
</gene>
<feature type="transmembrane region" description="Helical" evidence="1">
    <location>
        <begin position="292"/>
        <end position="309"/>
    </location>
</feature>
<reference evidence="2 3" key="1">
    <citation type="journal article" date="2015" name="Nature">
        <title>rRNA introns, odd ribosomes, and small enigmatic genomes across a large radiation of phyla.</title>
        <authorList>
            <person name="Brown C.T."/>
            <person name="Hug L.A."/>
            <person name="Thomas B.C."/>
            <person name="Sharon I."/>
            <person name="Castelle C.J."/>
            <person name="Singh A."/>
            <person name="Wilkins M.J."/>
            <person name="Williams K.H."/>
            <person name="Banfield J.F."/>
        </authorList>
    </citation>
    <scope>NUCLEOTIDE SEQUENCE [LARGE SCALE GENOMIC DNA]</scope>
</reference>
<sequence>MREKILLLVILLAAAVLRVFIIVRDSVPFAYDMGRDLLWAKDIAFYHIPTLIGPAASIWGVYFGPLWFYFLSIPLLLSGGNPLSAVYATGSLIILSAILAFYLFKKYLGKTYTFILGILLLFNAANINNSTYSFPANITSILTVLILYFTFISIIKNPFFITPAFFFVGLMFHTEPAPAVVFTLILIFMLFYLKFYDPIRKPTSQSAWMNVNKWENFFKVFSLSSAFYSIPFLPHLLFEIRHGFIQTKSLIAYFLGQNPSLSGQLPLLQRIPTRISTYIDFFKSSFSPQNEIFALCLILLLIFGIYKFIKNNEDRDLAFLLKINIYILALNFLISTFLISVEIKTWYLYGLIINIAFLVIFALLGWKSRIFTIVFLAIFLFVNLLSFSKNATIAQAKADPAQLANQLRVIDLIYKDAKSPFSVYIYTPSIYDLNYQYLFWWQGVKKNRGLPEDFAYLPNKPDYVRNKSRYFPNPKQANTVYLIIEKAPENEFYTSFDWQTNFTSFRIVWEKDINNVIKIQKRIPE</sequence>
<feature type="transmembrane region" description="Helical" evidence="1">
    <location>
        <begin position="321"/>
        <end position="339"/>
    </location>
</feature>
<feature type="transmembrane region" description="Helical" evidence="1">
    <location>
        <begin position="346"/>
        <end position="364"/>
    </location>
</feature>
<feature type="transmembrane region" description="Helical" evidence="1">
    <location>
        <begin position="176"/>
        <end position="196"/>
    </location>
</feature>
<feature type="transmembrane region" description="Helical" evidence="1">
    <location>
        <begin position="370"/>
        <end position="387"/>
    </location>
</feature>
<dbReference type="EMBL" id="LCBC01000004">
    <property type="protein sequence ID" value="KKS04657.1"/>
    <property type="molecule type" value="Genomic_DNA"/>
</dbReference>
<accession>A0A0G0VY75</accession>
<dbReference type="AlphaFoldDB" id="A0A0G0VY75"/>
<evidence type="ECO:0000313" key="2">
    <source>
        <dbReference type="EMBL" id="KKS04657.1"/>
    </source>
</evidence>
<proteinExistence type="predicted"/>
<dbReference type="Proteomes" id="UP000034493">
    <property type="component" value="Unassembled WGS sequence"/>
</dbReference>
<keyword evidence="1" id="KW-1133">Transmembrane helix</keyword>
<feature type="transmembrane region" description="Helical" evidence="1">
    <location>
        <begin position="134"/>
        <end position="155"/>
    </location>
</feature>
<feature type="transmembrane region" description="Helical" evidence="1">
    <location>
        <begin position="44"/>
        <end position="64"/>
    </location>
</feature>
<keyword evidence="1" id="KW-0812">Transmembrane</keyword>
<name>A0A0G0VY75_9BACT</name>
<feature type="transmembrane region" description="Helical" evidence="1">
    <location>
        <begin position="84"/>
        <end position="104"/>
    </location>
</feature>
<evidence type="ECO:0000313" key="3">
    <source>
        <dbReference type="Proteomes" id="UP000034493"/>
    </source>
</evidence>
<evidence type="ECO:0000256" key="1">
    <source>
        <dbReference type="SAM" id="Phobius"/>
    </source>
</evidence>
<evidence type="ECO:0008006" key="4">
    <source>
        <dbReference type="Google" id="ProtNLM"/>
    </source>
</evidence>
<organism evidence="2 3">
    <name type="scientific">Candidatus Curtissbacteria bacterium GW2011_GWA2_41_24</name>
    <dbReference type="NCBI Taxonomy" id="1618411"/>
    <lineage>
        <taxon>Bacteria</taxon>
        <taxon>Candidatus Curtissiibacteriota</taxon>
    </lineage>
</organism>
<feature type="transmembrane region" description="Helical" evidence="1">
    <location>
        <begin position="6"/>
        <end position="23"/>
    </location>
</feature>
<comment type="caution">
    <text evidence="2">The sequence shown here is derived from an EMBL/GenBank/DDBJ whole genome shotgun (WGS) entry which is preliminary data.</text>
</comment>